<evidence type="ECO:0000313" key="2">
    <source>
        <dbReference type="EMBL" id="ORX07889.1"/>
    </source>
</evidence>
<comment type="caution">
    <text evidence="2">The sequence shown here is derived from an EMBL/GenBank/DDBJ whole genome shotgun (WGS) entry which is preliminary data.</text>
</comment>
<proteinExistence type="predicted"/>
<sequence length="258" mass="27044">MQPVDNVVVRHAVGTFAARPEQRTSLDVLRSCMYGELLLDTTGSTAFDAARSAAPGSGPVPAGSELRIAGGRGPDGGRALFAFTSHAEIDRHHPPGTRTQSLVQPAVGVLELARSQGDRWLYIDPAGPTCALSNAEIDFALRNPNNAPLKAALAGSQPDRAAVIRLLRTDGPLLVAADETAPNGPVVRSTTRPDGSHWLLGFTSAPEVIAYHAQDAVAAFSTGEVLAMVRDRGFRGLLLNPAGPWAAFSAEELTAGRV</sequence>
<dbReference type="Proteomes" id="UP000193090">
    <property type="component" value="Unassembled WGS sequence"/>
</dbReference>
<keyword evidence="3" id="KW-1185">Reference proteome</keyword>
<gene>
    <name evidence="2" type="ORF">AWC30_02915</name>
</gene>
<dbReference type="InterPro" id="IPR009839">
    <property type="entry name" value="SseB_N"/>
</dbReference>
<feature type="domain" description="SseB protein N-terminal" evidence="1">
    <location>
        <begin position="10"/>
        <end position="137"/>
    </location>
</feature>
<dbReference type="EMBL" id="LQPZ01000008">
    <property type="protein sequence ID" value="ORX07889.1"/>
    <property type="molecule type" value="Genomic_DNA"/>
</dbReference>
<dbReference type="STRING" id="1798.AWC30_02915"/>
<name>A0A1X2EP50_9MYCO</name>
<dbReference type="RefSeq" id="WP_085107926.1">
    <property type="nucleotide sequence ID" value="NZ_JACKSN010000136.1"/>
</dbReference>
<dbReference type="Pfam" id="PF07179">
    <property type="entry name" value="SseB"/>
    <property type="match status" value="2"/>
</dbReference>
<dbReference type="OrthoDB" id="5116169at2"/>
<organism evidence="2 3">
    <name type="scientific">Mycolicibacillus trivialis</name>
    <dbReference type="NCBI Taxonomy" id="1798"/>
    <lineage>
        <taxon>Bacteria</taxon>
        <taxon>Bacillati</taxon>
        <taxon>Actinomycetota</taxon>
        <taxon>Actinomycetes</taxon>
        <taxon>Mycobacteriales</taxon>
        <taxon>Mycobacteriaceae</taxon>
        <taxon>Mycolicibacillus</taxon>
    </lineage>
</organism>
<feature type="domain" description="SseB protein N-terminal" evidence="1">
    <location>
        <begin position="151"/>
        <end position="253"/>
    </location>
</feature>
<protein>
    <recommendedName>
        <fullName evidence="1">SseB protein N-terminal domain-containing protein</fullName>
    </recommendedName>
</protein>
<dbReference type="AlphaFoldDB" id="A0A1X2EP50"/>
<evidence type="ECO:0000313" key="3">
    <source>
        <dbReference type="Proteomes" id="UP000193090"/>
    </source>
</evidence>
<accession>A0A1X2EP50</accession>
<evidence type="ECO:0000259" key="1">
    <source>
        <dbReference type="Pfam" id="PF07179"/>
    </source>
</evidence>
<reference evidence="2 3" key="1">
    <citation type="submission" date="2016-01" db="EMBL/GenBank/DDBJ databases">
        <title>The new phylogeny of the genus Mycobacterium.</title>
        <authorList>
            <person name="Tarcisio F."/>
            <person name="Conor M."/>
            <person name="Antonella G."/>
            <person name="Elisabetta G."/>
            <person name="Giulia F.S."/>
            <person name="Sara T."/>
            <person name="Anna F."/>
            <person name="Clotilde B."/>
            <person name="Roberto B."/>
            <person name="Veronica D.S."/>
            <person name="Fabio R."/>
            <person name="Monica P."/>
            <person name="Olivier J."/>
            <person name="Enrico T."/>
            <person name="Nicola S."/>
        </authorList>
    </citation>
    <scope>NUCLEOTIDE SEQUENCE [LARGE SCALE GENOMIC DNA]</scope>
    <source>
        <strain evidence="2 3">DSM 44153</strain>
    </source>
</reference>